<organism evidence="4 5">
    <name type="scientific">Flemingia macrophylla</name>
    <dbReference type="NCBI Taxonomy" id="520843"/>
    <lineage>
        <taxon>Eukaryota</taxon>
        <taxon>Viridiplantae</taxon>
        <taxon>Streptophyta</taxon>
        <taxon>Embryophyta</taxon>
        <taxon>Tracheophyta</taxon>
        <taxon>Spermatophyta</taxon>
        <taxon>Magnoliopsida</taxon>
        <taxon>eudicotyledons</taxon>
        <taxon>Gunneridae</taxon>
        <taxon>Pentapetalae</taxon>
        <taxon>rosids</taxon>
        <taxon>fabids</taxon>
        <taxon>Fabales</taxon>
        <taxon>Fabaceae</taxon>
        <taxon>Papilionoideae</taxon>
        <taxon>50 kb inversion clade</taxon>
        <taxon>NPAAA clade</taxon>
        <taxon>indigoferoid/millettioid clade</taxon>
        <taxon>Phaseoleae</taxon>
        <taxon>Flemingia</taxon>
    </lineage>
</organism>
<feature type="chain" id="PRO_5044759511" description="Beta-glucosidase" evidence="3">
    <location>
        <begin position="22"/>
        <end position="290"/>
    </location>
</feature>
<comment type="caution">
    <text evidence="4">The sequence shown here is derived from an EMBL/GenBank/DDBJ whole genome shotgun (WGS) entry which is preliminary data.</text>
</comment>
<dbReference type="SUPFAM" id="SSF51445">
    <property type="entry name" value="(Trans)glycosidases"/>
    <property type="match status" value="1"/>
</dbReference>
<sequence length="290" mass="33229">MRSEDFSLVVVFILLIELVDSLNRSNFPVEFLFGTASSSYQTWSLLVNDLKSVFRKDFADYAELCYREFGDKVKHWITLNEPITYTTQGYANGLFAPGRCSKWLPFNCSAGDSSTEPYLVTHHQILAHAAAVKVYRDKYQISQKGQIGITLNSPWIVPLSQSKEDINAASRALVFQYDWLMEPLKSGSYPVEMVNNTGERLPKFSREQSVMIKGSFDFIGLNYYTASYAANVPCIIENQTMFTDACVSLTCKTQLVKYIECFLCFSIVLCTKDLYLLHQQREMEYRLARR</sequence>
<comment type="similarity">
    <text evidence="1 2">Belongs to the glycosyl hydrolase 1 family.</text>
</comment>
<accession>A0ABD1LSJ6</accession>
<evidence type="ECO:0000313" key="5">
    <source>
        <dbReference type="Proteomes" id="UP001603857"/>
    </source>
</evidence>
<keyword evidence="5" id="KW-1185">Reference proteome</keyword>
<evidence type="ECO:0000313" key="4">
    <source>
        <dbReference type="EMBL" id="KAL2326503.1"/>
    </source>
</evidence>
<protein>
    <recommendedName>
        <fullName evidence="6">Beta-glucosidase</fullName>
    </recommendedName>
</protein>
<evidence type="ECO:0000256" key="2">
    <source>
        <dbReference type="RuleBase" id="RU003690"/>
    </source>
</evidence>
<feature type="signal peptide" evidence="3">
    <location>
        <begin position="1"/>
        <end position="21"/>
    </location>
</feature>
<dbReference type="PANTHER" id="PTHR10353:SF237">
    <property type="entry name" value="BETA-GLUCOSIDASE 12-RELATED"/>
    <property type="match status" value="1"/>
</dbReference>
<evidence type="ECO:0000256" key="3">
    <source>
        <dbReference type="SAM" id="SignalP"/>
    </source>
</evidence>
<dbReference type="Pfam" id="PF00232">
    <property type="entry name" value="Glyco_hydro_1"/>
    <property type="match status" value="1"/>
</dbReference>
<keyword evidence="3" id="KW-0732">Signal</keyword>
<evidence type="ECO:0008006" key="6">
    <source>
        <dbReference type="Google" id="ProtNLM"/>
    </source>
</evidence>
<dbReference type="InterPro" id="IPR017853">
    <property type="entry name" value="GH"/>
</dbReference>
<dbReference type="AlphaFoldDB" id="A0ABD1LSJ6"/>
<evidence type="ECO:0000256" key="1">
    <source>
        <dbReference type="ARBA" id="ARBA00010838"/>
    </source>
</evidence>
<dbReference type="InterPro" id="IPR001360">
    <property type="entry name" value="Glyco_hydro_1"/>
</dbReference>
<proteinExistence type="inferred from homology"/>
<gene>
    <name evidence="4" type="ORF">Fmac_025561</name>
</gene>
<dbReference type="Gene3D" id="3.20.20.80">
    <property type="entry name" value="Glycosidases"/>
    <property type="match status" value="1"/>
</dbReference>
<dbReference type="EMBL" id="JBGMDY010000008">
    <property type="protein sequence ID" value="KAL2326503.1"/>
    <property type="molecule type" value="Genomic_DNA"/>
</dbReference>
<dbReference type="PANTHER" id="PTHR10353">
    <property type="entry name" value="GLYCOSYL HYDROLASE"/>
    <property type="match status" value="1"/>
</dbReference>
<reference evidence="4 5" key="1">
    <citation type="submission" date="2024-08" db="EMBL/GenBank/DDBJ databases">
        <title>Insights into the chromosomal genome structure of Flemingia macrophylla.</title>
        <authorList>
            <person name="Ding Y."/>
            <person name="Zhao Y."/>
            <person name="Bi W."/>
            <person name="Wu M."/>
            <person name="Zhao G."/>
            <person name="Gong Y."/>
            <person name="Li W."/>
            <person name="Zhang P."/>
        </authorList>
    </citation>
    <scope>NUCLEOTIDE SEQUENCE [LARGE SCALE GENOMIC DNA]</scope>
    <source>
        <strain evidence="4">DYQJB</strain>
        <tissue evidence="4">Leaf</tissue>
    </source>
</reference>
<dbReference type="Proteomes" id="UP001603857">
    <property type="component" value="Unassembled WGS sequence"/>
</dbReference>
<name>A0ABD1LSJ6_9FABA</name>